<evidence type="ECO:0000256" key="1">
    <source>
        <dbReference type="SAM" id="MobiDB-lite"/>
    </source>
</evidence>
<accession>A0A3D9SYU0</accession>
<proteinExistence type="predicted"/>
<dbReference type="AlphaFoldDB" id="A0A3D9SYU0"/>
<name>A0A3D9SYU0_9ACTN</name>
<sequence length="87" mass="9120">MSAAAARTGPHAPLTAVVRAVSAAGLAAKYATRMRTDPVSSKFAGRPCTSSGNRRWMSVGRRGLPRGRQHSPGDDRGERGAGGHHQE</sequence>
<reference evidence="2 3" key="1">
    <citation type="submission" date="2018-08" db="EMBL/GenBank/DDBJ databases">
        <title>Sequencing the genomes of 1000 actinobacteria strains.</title>
        <authorList>
            <person name="Klenk H.-P."/>
        </authorList>
    </citation>
    <scope>NUCLEOTIDE SEQUENCE [LARGE SCALE GENOMIC DNA]</scope>
    <source>
        <strain evidence="2 3">DSM 43927</strain>
    </source>
</reference>
<dbReference type="Proteomes" id="UP000256661">
    <property type="component" value="Unassembled WGS sequence"/>
</dbReference>
<organism evidence="2 3">
    <name type="scientific">Thermomonospora umbrina</name>
    <dbReference type="NCBI Taxonomy" id="111806"/>
    <lineage>
        <taxon>Bacteria</taxon>
        <taxon>Bacillati</taxon>
        <taxon>Actinomycetota</taxon>
        <taxon>Actinomycetes</taxon>
        <taxon>Streptosporangiales</taxon>
        <taxon>Thermomonosporaceae</taxon>
        <taxon>Thermomonospora</taxon>
    </lineage>
</organism>
<evidence type="ECO:0000313" key="3">
    <source>
        <dbReference type="Proteomes" id="UP000256661"/>
    </source>
</evidence>
<feature type="compositionally biased region" description="Basic and acidic residues" evidence="1">
    <location>
        <begin position="71"/>
        <end position="87"/>
    </location>
</feature>
<dbReference type="RefSeq" id="WP_116025872.1">
    <property type="nucleotide sequence ID" value="NZ_QTTT01000001.1"/>
</dbReference>
<protein>
    <submittedName>
        <fullName evidence="2">Uncharacterized protein</fullName>
    </submittedName>
</protein>
<keyword evidence="3" id="KW-1185">Reference proteome</keyword>
<feature type="region of interest" description="Disordered" evidence="1">
    <location>
        <begin position="32"/>
        <end position="87"/>
    </location>
</feature>
<dbReference type="EMBL" id="QTTT01000001">
    <property type="protein sequence ID" value="REF00748.1"/>
    <property type="molecule type" value="Genomic_DNA"/>
</dbReference>
<evidence type="ECO:0000313" key="2">
    <source>
        <dbReference type="EMBL" id="REF00748.1"/>
    </source>
</evidence>
<gene>
    <name evidence="2" type="ORF">DFJ69_6327</name>
</gene>
<comment type="caution">
    <text evidence="2">The sequence shown here is derived from an EMBL/GenBank/DDBJ whole genome shotgun (WGS) entry which is preliminary data.</text>
</comment>